<dbReference type="GO" id="GO:0032259">
    <property type="term" value="P:methylation"/>
    <property type="evidence" value="ECO:0007669"/>
    <property type="project" value="UniProtKB-KW"/>
</dbReference>
<name>A0ABW3JXY7_9BACT</name>
<feature type="domain" description="Methyltransferase FkbM" evidence="1">
    <location>
        <begin position="102"/>
        <end position="267"/>
    </location>
</feature>
<dbReference type="NCBIfam" id="TIGR01444">
    <property type="entry name" value="fkbM_fam"/>
    <property type="match status" value="1"/>
</dbReference>
<protein>
    <submittedName>
        <fullName evidence="2">FkbM family methyltransferase</fullName>
        <ecNumber evidence="2">2.1.1.-</ecNumber>
    </submittedName>
</protein>
<reference evidence="3" key="1">
    <citation type="journal article" date="2019" name="Int. J. Syst. Evol. Microbiol.">
        <title>The Global Catalogue of Microorganisms (GCM) 10K type strain sequencing project: providing services to taxonomists for standard genome sequencing and annotation.</title>
        <authorList>
            <consortium name="The Broad Institute Genomics Platform"/>
            <consortium name="The Broad Institute Genome Sequencing Center for Infectious Disease"/>
            <person name="Wu L."/>
            <person name="Ma J."/>
        </authorList>
    </citation>
    <scope>NUCLEOTIDE SEQUENCE [LARGE SCALE GENOMIC DNA]</scope>
    <source>
        <strain evidence="3">CCUG 58938</strain>
    </source>
</reference>
<dbReference type="PANTHER" id="PTHR34203">
    <property type="entry name" value="METHYLTRANSFERASE, FKBM FAMILY PROTEIN"/>
    <property type="match status" value="1"/>
</dbReference>
<evidence type="ECO:0000313" key="2">
    <source>
        <dbReference type="EMBL" id="MFD0998406.1"/>
    </source>
</evidence>
<proteinExistence type="predicted"/>
<keyword evidence="2" id="KW-0808">Transferase</keyword>
<keyword evidence="3" id="KW-1185">Reference proteome</keyword>
<dbReference type="InterPro" id="IPR006342">
    <property type="entry name" value="FkbM_mtfrase"/>
</dbReference>
<dbReference type="PANTHER" id="PTHR34203:SF15">
    <property type="entry name" value="SLL1173 PROTEIN"/>
    <property type="match status" value="1"/>
</dbReference>
<organism evidence="2 3">
    <name type="scientific">Ohtaekwangia kribbensis</name>
    <dbReference type="NCBI Taxonomy" id="688913"/>
    <lineage>
        <taxon>Bacteria</taxon>
        <taxon>Pseudomonadati</taxon>
        <taxon>Bacteroidota</taxon>
        <taxon>Cytophagia</taxon>
        <taxon>Cytophagales</taxon>
        <taxon>Fulvivirgaceae</taxon>
        <taxon>Ohtaekwangia</taxon>
    </lineage>
</organism>
<accession>A0ABW3JXY7</accession>
<dbReference type="Pfam" id="PF05050">
    <property type="entry name" value="Methyltransf_21"/>
    <property type="match status" value="1"/>
</dbReference>
<dbReference type="InterPro" id="IPR029063">
    <property type="entry name" value="SAM-dependent_MTases_sf"/>
</dbReference>
<dbReference type="RefSeq" id="WP_377575052.1">
    <property type="nucleotide sequence ID" value="NZ_JBHTKA010000001.1"/>
</dbReference>
<dbReference type="InterPro" id="IPR052514">
    <property type="entry name" value="SAM-dependent_MTase"/>
</dbReference>
<evidence type="ECO:0000313" key="3">
    <source>
        <dbReference type="Proteomes" id="UP001597112"/>
    </source>
</evidence>
<dbReference type="Proteomes" id="UP001597112">
    <property type="component" value="Unassembled WGS sequence"/>
</dbReference>
<evidence type="ECO:0000259" key="1">
    <source>
        <dbReference type="Pfam" id="PF05050"/>
    </source>
</evidence>
<dbReference type="GO" id="GO:0008168">
    <property type="term" value="F:methyltransferase activity"/>
    <property type="evidence" value="ECO:0007669"/>
    <property type="project" value="UniProtKB-KW"/>
</dbReference>
<dbReference type="EC" id="2.1.1.-" evidence="2"/>
<keyword evidence="2" id="KW-0489">Methyltransferase</keyword>
<gene>
    <name evidence="2" type="ORF">ACFQ21_03770</name>
</gene>
<comment type="caution">
    <text evidence="2">The sequence shown here is derived from an EMBL/GenBank/DDBJ whole genome shotgun (WGS) entry which is preliminary data.</text>
</comment>
<dbReference type="EMBL" id="JBHTKA010000001">
    <property type="protein sequence ID" value="MFD0998406.1"/>
    <property type="molecule type" value="Genomic_DNA"/>
</dbReference>
<dbReference type="Gene3D" id="3.40.50.150">
    <property type="entry name" value="Vaccinia Virus protein VP39"/>
    <property type="match status" value="1"/>
</dbReference>
<sequence>MIRSGVTNLFRSLNANLLYGLPWPVEKTLKAVLYISEKCYRSWMKRPHEEEHVLVTNIDKDITMRVDISKAMGAAFYWMGFHELNEWRFLNRYLKPDMVFADIGANQGEFSLFAAKRLTKGRVLAFEPVDFFYNLLRENIGRNDYRNIDTFHYGLSNEVRQLPIYMGETGAGEHEGLATIFQSNQRARFIQNIELRVLDDQVPLLNLKRLDFMKIDVEGAEMLVLKGAQKTIQRFRPHIMLEINPATYKVAGYTVPDVIAFFKAMRYTLHVMTKRGTLKPVSSIPDFCNAIFVPDPA</sequence>
<dbReference type="SUPFAM" id="SSF53335">
    <property type="entry name" value="S-adenosyl-L-methionine-dependent methyltransferases"/>
    <property type="match status" value="1"/>
</dbReference>